<feature type="transmembrane region" description="Helical" evidence="9">
    <location>
        <begin position="121"/>
        <end position="141"/>
    </location>
</feature>
<evidence type="ECO:0000256" key="5">
    <source>
        <dbReference type="ARBA" id="ARBA00023065"/>
    </source>
</evidence>
<comment type="caution">
    <text evidence="11">The sequence shown here is derived from an EMBL/GenBank/DDBJ whole genome shotgun (WGS) entry which is preliminary data.</text>
</comment>
<dbReference type="Pfam" id="PF07885">
    <property type="entry name" value="Ion_trans_2"/>
    <property type="match status" value="1"/>
</dbReference>
<evidence type="ECO:0000256" key="6">
    <source>
        <dbReference type="ARBA" id="ARBA00023136"/>
    </source>
</evidence>
<feature type="transmembrane region" description="Helical" evidence="9">
    <location>
        <begin position="153"/>
        <end position="172"/>
    </location>
</feature>
<feature type="compositionally biased region" description="Basic and acidic residues" evidence="8">
    <location>
        <begin position="237"/>
        <end position="253"/>
    </location>
</feature>
<proteinExistence type="predicted"/>
<dbReference type="InterPro" id="IPR028325">
    <property type="entry name" value="VG_K_chnl"/>
</dbReference>
<dbReference type="PANTHER" id="PTHR11537:SF254">
    <property type="entry name" value="POTASSIUM VOLTAGE-GATED CHANNEL PROTEIN SHAB"/>
    <property type="match status" value="1"/>
</dbReference>
<dbReference type="RefSeq" id="WP_310521572.1">
    <property type="nucleotide sequence ID" value="NZ_BAABBS010000003.1"/>
</dbReference>
<keyword evidence="3 9" id="KW-0812">Transmembrane</keyword>
<keyword evidence="12" id="KW-1185">Reference proteome</keyword>
<dbReference type="Proteomes" id="UP001260072">
    <property type="component" value="Unassembled WGS sequence"/>
</dbReference>
<feature type="transmembrane region" description="Helical" evidence="9">
    <location>
        <begin position="19"/>
        <end position="37"/>
    </location>
</feature>
<dbReference type="InterPro" id="IPR013099">
    <property type="entry name" value="K_chnl_dom"/>
</dbReference>
<feature type="transmembrane region" description="Helical" evidence="9">
    <location>
        <begin position="184"/>
        <end position="207"/>
    </location>
</feature>
<keyword evidence="2" id="KW-0813">Transport</keyword>
<feature type="region of interest" description="Disordered" evidence="8">
    <location>
        <begin position="218"/>
        <end position="253"/>
    </location>
</feature>
<evidence type="ECO:0000256" key="7">
    <source>
        <dbReference type="ARBA" id="ARBA00023303"/>
    </source>
</evidence>
<keyword evidence="4 9" id="KW-1133">Transmembrane helix</keyword>
<feature type="transmembrane region" description="Helical" evidence="9">
    <location>
        <begin position="43"/>
        <end position="65"/>
    </location>
</feature>
<feature type="transmembrane region" description="Helical" evidence="9">
    <location>
        <begin position="86"/>
        <end position="109"/>
    </location>
</feature>
<keyword evidence="7" id="KW-0407">Ion channel</keyword>
<name>A0ABU1FNF1_9MICO</name>
<gene>
    <name evidence="11" type="ORF">RH861_14470</name>
</gene>
<dbReference type="PANTHER" id="PTHR11537">
    <property type="entry name" value="VOLTAGE-GATED POTASSIUM CHANNEL"/>
    <property type="match status" value="1"/>
</dbReference>
<comment type="subcellular location">
    <subcellularLocation>
        <location evidence="1">Membrane</location>
        <topology evidence="1">Multi-pass membrane protein</topology>
    </subcellularLocation>
</comment>
<sequence>MSVGGVERRQRWVDATGRLLALLGIAFIVAYTVWVLVPDLPTSIVVAFNAIFVTTWVLFLVDAVMRIVLTPRGARWRYAWRHPIELLSVVFPVFRALRVVSLLGYLPVLQRRTTEAVRARFILSAIIYATVYVFFISLAVLQVERDAPGANITSFGEAIWWAVVTLATVGYGDTYPVTVPGRMWAAFLMAGGVAIVGVASATVISVLNERLSGLRSEHPHRRGVAAEREGLAAGDDVAERDASDDPGPERAGR</sequence>
<evidence type="ECO:0000256" key="1">
    <source>
        <dbReference type="ARBA" id="ARBA00004141"/>
    </source>
</evidence>
<evidence type="ECO:0000256" key="2">
    <source>
        <dbReference type="ARBA" id="ARBA00022448"/>
    </source>
</evidence>
<protein>
    <submittedName>
        <fullName evidence="11">Ion channel</fullName>
    </submittedName>
</protein>
<keyword evidence="6 9" id="KW-0472">Membrane</keyword>
<accession>A0ABU1FNF1</accession>
<evidence type="ECO:0000256" key="3">
    <source>
        <dbReference type="ARBA" id="ARBA00022692"/>
    </source>
</evidence>
<evidence type="ECO:0000313" key="12">
    <source>
        <dbReference type="Proteomes" id="UP001260072"/>
    </source>
</evidence>
<reference evidence="12" key="1">
    <citation type="submission" date="2023-07" db="EMBL/GenBank/DDBJ databases">
        <title>Description of three actinobacteria isolated from air of manufacturing shop in a pharmaceutical factory.</title>
        <authorList>
            <person name="Zhang D.-F."/>
        </authorList>
    </citation>
    <scope>NUCLEOTIDE SEQUENCE [LARGE SCALE GENOMIC DNA]</scope>
    <source>
        <strain evidence="12">CCTCC AB 2011122</strain>
    </source>
</reference>
<evidence type="ECO:0000256" key="4">
    <source>
        <dbReference type="ARBA" id="ARBA00022989"/>
    </source>
</evidence>
<evidence type="ECO:0000256" key="8">
    <source>
        <dbReference type="SAM" id="MobiDB-lite"/>
    </source>
</evidence>
<feature type="domain" description="Potassium channel" evidence="10">
    <location>
        <begin position="123"/>
        <end position="207"/>
    </location>
</feature>
<evidence type="ECO:0000259" key="10">
    <source>
        <dbReference type="Pfam" id="PF07885"/>
    </source>
</evidence>
<dbReference type="Gene3D" id="1.10.287.70">
    <property type="match status" value="1"/>
</dbReference>
<evidence type="ECO:0000256" key="9">
    <source>
        <dbReference type="SAM" id="Phobius"/>
    </source>
</evidence>
<dbReference type="EMBL" id="JAVKGS010000004">
    <property type="protein sequence ID" value="MDR5693275.1"/>
    <property type="molecule type" value="Genomic_DNA"/>
</dbReference>
<evidence type="ECO:0000313" key="11">
    <source>
        <dbReference type="EMBL" id="MDR5693275.1"/>
    </source>
</evidence>
<organism evidence="11 12">
    <name type="scientific">Agromyces indicus</name>
    <dbReference type="NCBI Taxonomy" id="758919"/>
    <lineage>
        <taxon>Bacteria</taxon>
        <taxon>Bacillati</taxon>
        <taxon>Actinomycetota</taxon>
        <taxon>Actinomycetes</taxon>
        <taxon>Micrococcales</taxon>
        <taxon>Microbacteriaceae</taxon>
        <taxon>Agromyces</taxon>
    </lineage>
</organism>
<keyword evidence="5" id="KW-0406">Ion transport</keyword>
<dbReference type="SUPFAM" id="SSF81324">
    <property type="entry name" value="Voltage-gated potassium channels"/>
    <property type="match status" value="1"/>
</dbReference>